<dbReference type="Gene3D" id="1.20.1250.20">
    <property type="entry name" value="MFS general substrate transporter like domains"/>
    <property type="match status" value="1"/>
</dbReference>
<evidence type="ECO:0000313" key="9">
    <source>
        <dbReference type="Proteomes" id="UP000184188"/>
    </source>
</evidence>
<gene>
    <name evidence="8" type="ORF">ASPZODRAFT_2105078</name>
</gene>
<feature type="transmembrane region" description="Helical" evidence="6">
    <location>
        <begin position="418"/>
        <end position="437"/>
    </location>
</feature>
<proteinExistence type="predicted"/>
<feature type="transmembrane region" description="Helical" evidence="6">
    <location>
        <begin position="331"/>
        <end position="354"/>
    </location>
</feature>
<evidence type="ECO:0000256" key="3">
    <source>
        <dbReference type="ARBA" id="ARBA00022989"/>
    </source>
</evidence>
<dbReference type="AlphaFoldDB" id="A0A1L9SUJ7"/>
<dbReference type="PANTHER" id="PTHR23502">
    <property type="entry name" value="MAJOR FACILITATOR SUPERFAMILY"/>
    <property type="match status" value="1"/>
</dbReference>
<reference evidence="9" key="1">
    <citation type="journal article" date="2017" name="Genome Biol.">
        <title>Comparative genomics reveals high biological diversity and specific adaptations in the industrially and medically important fungal genus Aspergillus.</title>
        <authorList>
            <person name="de Vries R.P."/>
            <person name="Riley R."/>
            <person name="Wiebenga A."/>
            <person name="Aguilar-Osorio G."/>
            <person name="Amillis S."/>
            <person name="Uchima C.A."/>
            <person name="Anderluh G."/>
            <person name="Asadollahi M."/>
            <person name="Askin M."/>
            <person name="Barry K."/>
            <person name="Battaglia E."/>
            <person name="Bayram O."/>
            <person name="Benocci T."/>
            <person name="Braus-Stromeyer S.A."/>
            <person name="Caldana C."/>
            <person name="Canovas D."/>
            <person name="Cerqueira G.C."/>
            <person name="Chen F."/>
            <person name="Chen W."/>
            <person name="Choi C."/>
            <person name="Clum A."/>
            <person name="Dos Santos R.A."/>
            <person name="Damasio A.R."/>
            <person name="Diallinas G."/>
            <person name="Emri T."/>
            <person name="Fekete E."/>
            <person name="Flipphi M."/>
            <person name="Freyberg S."/>
            <person name="Gallo A."/>
            <person name="Gournas C."/>
            <person name="Habgood R."/>
            <person name="Hainaut M."/>
            <person name="Harispe M.L."/>
            <person name="Henrissat B."/>
            <person name="Hilden K.S."/>
            <person name="Hope R."/>
            <person name="Hossain A."/>
            <person name="Karabika E."/>
            <person name="Karaffa L."/>
            <person name="Karanyi Z."/>
            <person name="Krasevec N."/>
            <person name="Kuo A."/>
            <person name="Kusch H."/>
            <person name="LaButti K."/>
            <person name="Lagendijk E.L."/>
            <person name="Lapidus A."/>
            <person name="Levasseur A."/>
            <person name="Lindquist E."/>
            <person name="Lipzen A."/>
            <person name="Logrieco A.F."/>
            <person name="MacCabe A."/>
            <person name="Maekelae M.R."/>
            <person name="Malavazi I."/>
            <person name="Melin P."/>
            <person name="Meyer V."/>
            <person name="Mielnichuk N."/>
            <person name="Miskei M."/>
            <person name="Molnar A.P."/>
            <person name="Mule G."/>
            <person name="Ngan C.Y."/>
            <person name="Orejas M."/>
            <person name="Orosz E."/>
            <person name="Ouedraogo J.P."/>
            <person name="Overkamp K.M."/>
            <person name="Park H.-S."/>
            <person name="Perrone G."/>
            <person name="Piumi F."/>
            <person name="Punt P.J."/>
            <person name="Ram A.F."/>
            <person name="Ramon A."/>
            <person name="Rauscher S."/>
            <person name="Record E."/>
            <person name="Riano-Pachon D.M."/>
            <person name="Robert V."/>
            <person name="Roehrig J."/>
            <person name="Ruller R."/>
            <person name="Salamov A."/>
            <person name="Salih N.S."/>
            <person name="Samson R.A."/>
            <person name="Sandor E."/>
            <person name="Sanguinetti M."/>
            <person name="Schuetze T."/>
            <person name="Sepcic K."/>
            <person name="Shelest E."/>
            <person name="Sherlock G."/>
            <person name="Sophianopoulou V."/>
            <person name="Squina F.M."/>
            <person name="Sun H."/>
            <person name="Susca A."/>
            <person name="Todd R.B."/>
            <person name="Tsang A."/>
            <person name="Unkles S.E."/>
            <person name="van de Wiele N."/>
            <person name="van Rossen-Uffink D."/>
            <person name="Oliveira J.V."/>
            <person name="Vesth T.C."/>
            <person name="Visser J."/>
            <person name="Yu J.-H."/>
            <person name="Zhou M."/>
            <person name="Andersen M.R."/>
            <person name="Archer D.B."/>
            <person name="Baker S.E."/>
            <person name="Benoit I."/>
            <person name="Brakhage A.A."/>
            <person name="Braus G.H."/>
            <person name="Fischer R."/>
            <person name="Frisvad J.C."/>
            <person name="Goldman G.H."/>
            <person name="Houbraken J."/>
            <person name="Oakley B."/>
            <person name="Pocsi I."/>
            <person name="Scazzocchio C."/>
            <person name="Seiboth B."/>
            <person name="vanKuyk P.A."/>
            <person name="Wortman J."/>
            <person name="Dyer P.S."/>
            <person name="Grigoriev I.V."/>
        </authorList>
    </citation>
    <scope>NUCLEOTIDE SEQUENCE [LARGE SCALE GENOMIC DNA]</scope>
    <source>
        <strain evidence="9">CBS 506.65</strain>
    </source>
</reference>
<organism evidence="8 9">
    <name type="scientific">Penicilliopsis zonata CBS 506.65</name>
    <dbReference type="NCBI Taxonomy" id="1073090"/>
    <lineage>
        <taxon>Eukaryota</taxon>
        <taxon>Fungi</taxon>
        <taxon>Dikarya</taxon>
        <taxon>Ascomycota</taxon>
        <taxon>Pezizomycotina</taxon>
        <taxon>Eurotiomycetes</taxon>
        <taxon>Eurotiomycetidae</taxon>
        <taxon>Eurotiales</taxon>
        <taxon>Aspergillaceae</taxon>
        <taxon>Penicilliopsis</taxon>
    </lineage>
</organism>
<dbReference type="STRING" id="1073090.A0A1L9SUJ7"/>
<dbReference type="OrthoDB" id="446368at2759"/>
<dbReference type="InterPro" id="IPR011701">
    <property type="entry name" value="MFS"/>
</dbReference>
<sequence length="549" mass="60720">MERERYEGAGGESLSPDSSAKKQSSTRSTEDSSANLADTEESSGHESASLTTDQEQEGSSRLEEDERQAINRPEAESNGPKSSTPIQWDGPDDRDNPMNFSVRKKWRITMMLAAMTFCVTFASSVFSSATRATSRHFHVSPEVMVLGVSLFVLGFSFGPLFFGPLSELYGRRNPLLIGYFIFAIFQIPVAVAQNLQTIFLCRFFGGLFGSAPLAIAGGALADIFNPVDRGVAMAAFAGATFIGPVAGPVVGSFITTSKLGWRWTEYITTIMAFLFGAMGLFLLPETYAPVLLSQRAKKLRYQTRDWAIHASVDEQETDLEHLVHKYLFRPFLMLVLEPILLLITLYMGFVYGFLYLSLQSFEIAFHERRGWKLGIASLPFLAITCGVFMGCAIIIVLTKTRYRRKMNQNGGSVPEERLVPMMIGGFLLPAGMFWFAWTSDPHINWVPQVLSAVLLGAGILLIFLQGLNYIIDVYVGHSNSALAANTLFRSLLGAGFPMFGIGMFHNLGVNWAMTLLGCLTTALFPVPILFYIYGKKIRSWSRFTNGNSP</sequence>
<dbReference type="GO" id="GO:0022857">
    <property type="term" value="F:transmembrane transporter activity"/>
    <property type="evidence" value="ECO:0007669"/>
    <property type="project" value="InterPro"/>
</dbReference>
<feature type="compositionally biased region" description="Polar residues" evidence="5">
    <location>
        <begin position="15"/>
        <end position="36"/>
    </location>
</feature>
<dbReference type="CDD" id="cd17323">
    <property type="entry name" value="MFS_Tpo1_MDR_like"/>
    <property type="match status" value="1"/>
</dbReference>
<evidence type="ECO:0000256" key="5">
    <source>
        <dbReference type="SAM" id="MobiDB-lite"/>
    </source>
</evidence>
<feature type="transmembrane region" description="Helical" evidence="6">
    <location>
        <begin position="108"/>
        <end position="131"/>
    </location>
</feature>
<feature type="compositionally biased region" description="Polar residues" evidence="5">
    <location>
        <begin position="45"/>
        <end position="57"/>
    </location>
</feature>
<dbReference type="PANTHER" id="PTHR23502:SF47">
    <property type="entry name" value="MAJOR FACILITATOR SUPERFAMILY (MFS) PROFILE DOMAIN-CONTAINING PROTEIN-RELATED"/>
    <property type="match status" value="1"/>
</dbReference>
<feature type="transmembrane region" description="Helical" evidence="6">
    <location>
        <begin position="374"/>
        <end position="397"/>
    </location>
</feature>
<keyword evidence="3 6" id="KW-1133">Transmembrane helix</keyword>
<feature type="transmembrane region" description="Helical" evidence="6">
    <location>
        <begin position="266"/>
        <end position="292"/>
    </location>
</feature>
<keyword evidence="2 6" id="KW-0812">Transmembrane</keyword>
<evidence type="ECO:0000256" key="6">
    <source>
        <dbReference type="SAM" id="Phobius"/>
    </source>
</evidence>
<dbReference type="Proteomes" id="UP000184188">
    <property type="component" value="Unassembled WGS sequence"/>
</dbReference>
<evidence type="ECO:0000259" key="7">
    <source>
        <dbReference type="PROSITE" id="PS50850"/>
    </source>
</evidence>
<dbReference type="GeneID" id="34614172"/>
<feature type="transmembrane region" description="Helical" evidence="6">
    <location>
        <begin position="143"/>
        <end position="162"/>
    </location>
</feature>
<dbReference type="SUPFAM" id="SSF103473">
    <property type="entry name" value="MFS general substrate transporter"/>
    <property type="match status" value="1"/>
</dbReference>
<dbReference type="EMBL" id="KV878336">
    <property type="protein sequence ID" value="OJJ50733.1"/>
    <property type="molecule type" value="Genomic_DNA"/>
</dbReference>
<feature type="transmembrane region" description="Helical" evidence="6">
    <location>
        <begin position="203"/>
        <end position="224"/>
    </location>
</feature>
<evidence type="ECO:0000313" key="8">
    <source>
        <dbReference type="EMBL" id="OJJ50733.1"/>
    </source>
</evidence>
<comment type="subcellular location">
    <subcellularLocation>
        <location evidence="1">Membrane</location>
        <topology evidence="1">Multi-pass membrane protein</topology>
    </subcellularLocation>
</comment>
<dbReference type="FunFam" id="1.20.1250.20:FF:000011">
    <property type="entry name" value="MFS multidrug transporter, putative"/>
    <property type="match status" value="1"/>
</dbReference>
<feature type="transmembrane region" description="Helical" evidence="6">
    <location>
        <begin position="174"/>
        <end position="191"/>
    </location>
</feature>
<dbReference type="PROSITE" id="PS50850">
    <property type="entry name" value="MFS"/>
    <property type="match status" value="1"/>
</dbReference>
<feature type="compositionally biased region" description="Basic and acidic residues" evidence="5">
    <location>
        <begin position="58"/>
        <end position="75"/>
    </location>
</feature>
<keyword evidence="4 6" id="KW-0472">Membrane</keyword>
<feature type="domain" description="Major facilitator superfamily (MFS) profile" evidence="7">
    <location>
        <begin position="108"/>
        <end position="536"/>
    </location>
</feature>
<dbReference type="InterPro" id="IPR036259">
    <property type="entry name" value="MFS_trans_sf"/>
</dbReference>
<feature type="transmembrane region" description="Helical" evidence="6">
    <location>
        <begin position="231"/>
        <end position="254"/>
    </location>
</feature>
<name>A0A1L9SUJ7_9EURO</name>
<dbReference type="InterPro" id="IPR020846">
    <property type="entry name" value="MFS_dom"/>
</dbReference>
<dbReference type="Pfam" id="PF07690">
    <property type="entry name" value="MFS_1"/>
    <property type="match status" value="1"/>
</dbReference>
<keyword evidence="9" id="KW-1185">Reference proteome</keyword>
<evidence type="ECO:0000256" key="1">
    <source>
        <dbReference type="ARBA" id="ARBA00004141"/>
    </source>
</evidence>
<feature type="transmembrane region" description="Helical" evidence="6">
    <location>
        <begin position="449"/>
        <end position="475"/>
    </location>
</feature>
<dbReference type="VEuPathDB" id="FungiDB:ASPZODRAFT_2105078"/>
<feature type="transmembrane region" description="Helical" evidence="6">
    <location>
        <begin position="511"/>
        <end position="533"/>
    </location>
</feature>
<accession>A0A1L9SUJ7</accession>
<evidence type="ECO:0000256" key="4">
    <source>
        <dbReference type="ARBA" id="ARBA00023136"/>
    </source>
</evidence>
<dbReference type="GO" id="GO:0005886">
    <property type="term" value="C:plasma membrane"/>
    <property type="evidence" value="ECO:0007669"/>
    <property type="project" value="TreeGrafter"/>
</dbReference>
<feature type="region of interest" description="Disordered" evidence="5">
    <location>
        <begin position="1"/>
        <end position="96"/>
    </location>
</feature>
<protein>
    <recommendedName>
        <fullName evidence="7">Major facilitator superfamily (MFS) profile domain-containing protein</fullName>
    </recommendedName>
</protein>
<dbReference type="RefSeq" id="XP_022585243.1">
    <property type="nucleotide sequence ID" value="XM_022727708.1"/>
</dbReference>
<evidence type="ECO:0000256" key="2">
    <source>
        <dbReference type="ARBA" id="ARBA00022692"/>
    </source>
</evidence>